<sequence>MRKMTKRSAVVAGVAVAAIGVGATAWAAGWFQGSSTTYAASSTIGEMTAFVDLRTQATTTNPMRFYPGKTLTLTKVTVTNPNDYAVRIASVSAITVTNAGECTQSKAGFALTDLTTAAFPSGSTPEVTLGNLTMSPNASEDCAGQGGLIIKATLTGAVAG</sequence>
<reference evidence="2 3" key="1">
    <citation type="submission" date="2021-06" db="EMBL/GenBank/DDBJ databases">
        <title>Actinoplanes lichenicola sp. nov., and Actinoplanes ovalisporus sp. nov., isolated from lichen in Thailand.</title>
        <authorList>
            <person name="Saeng-In P."/>
            <person name="Kanchanasin P."/>
            <person name="Yuki M."/>
            <person name="Kudo T."/>
            <person name="Ohkuma M."/>
            <person name="Phongsopitanun W."/>
            <person name="Tanasupawat S."/>
        </authorList>
    </citation>
    <scope>NUCLEOTIDE SEQUENCE [LARGE SCALE GENOMIC DNA]</scope>
    <source>
        <strain evidence="2 3">NBRC 110975</strain>
    </source>
</reference>
<evidence type="ECO:0000313" key="3">
    <source>
        <dbReference type="Proteomes" id="UP001519654"/>
    </source>
</evidence>
<feature type="signal peptide" evidence="1">
    <location>
        <begin position="1"/>
        <end position="27"/>
    </location>
</feature>
<gene>
    <name evidence="2" type="ORF">KOI35_46810</name>
</gene>
<evidence type="ECO:0000256" key="1">
    <source>
        <dbReference type="SAM" id="SignalP"/>
    </source>
</evidence>
<name>A0ABS5Z5Q9_9ACTN</name>
<feature type="chain" id="PRO_5047528062" description="Ribosomally synthesized peptide with SipW-like signal peptide" evidence="1">
    <location>
        <begin position="28"/>
        <end position="160"/>
    </location>
</feature>
<evidence type="ECO:0008006" key="4">
    <source>
        <dbReference type="Google" id="ProtNLM"/>
    </source>
</evidence>
<dbReference type="EMBL" id="JAHKKG010000031">
    <property type="protein sequence ID" value="MBU2671034.1"/>
    <property type="molecule type" value="Genomic_DNA"/>
</dbReference>
<dbReference type="Proteomes" id="UP001519654">
    <property type="component" value="Unassembled WGS sequence"/>
</dbReference>
<keyword evidence="1" id="KW-0732">Signal</keyword>
<proteinExistence type="predicted"/>
<evidence type="ECO:0000313" key="2">
    <source>
        <dbReference type="EMBL" id="MBU2671034.1"/>
    </source>
</evidence>
<protein>
    <recommendedName>
        <fullName evidence="4">Ribosomally synthesized peptide with SipW-like signal peptide</fullName>
    </recommendedName>
</protein>
<dbReference type="RefSeq" id="WP_215796292.1">
    <property type="nucleotide sequence ID" value="NZ_JAHKKG010000031.1"/>
</dbReference>
<comment type="caution">
    <text evidence="2">The sequence shown here is derived from an EMBL/GenBank/DDBJ whole genome shotgun (WGS) entry which is preliminary data.</text>
</comment>
<keyword evidence="3" id="KW-1185">Reference proteome</keyword>
<organism evidence="2 3">
    <name type="scientific">Paractinoplanes bogorensis</name>
    <dbReference type="NCBI Taxonomy" id="1610840"/>
    <lineage>
        <taxon>Bacteria</taxon>
        <taxon>Bacillati</taxon>
        <taxon>Actinomycetota</taxon>
        <taxon>Actinomycetes</taxon>
        <taxon>Micromonosporales</taxon>
        <taxon>Micromonosporaceae</taxon>
        <taxon>Paractinoplanes</taxon>
    </lineage>
</organism>
<accession>A0ABS5Z5Q9</accession>